<gene>
    <name evidence="10" type="ORF">ANANG_G00238680</name>
</gene>
<evidence type="ECO:0000313" key="11">
    <source>
        <dbReference type="Proteomes" id="UP001044222"/>
    </source>
</evidence>
<organism evidence="10 11">
    <name type="scientific">Anguilla anguilla</name>
    <name type="common">European freshwater eel</name>
    <name type="synonym">Muraena anguilla</name>
    <dbReference type="NCBI Taxonomy" id="7936"/>
    <lineage>
        <taxon>Eukaryota</taxon>
        <taxon>Metazoa</taxon>
        <taxon>Chordata</taxon>
        <taxon>Craniata</taxon>
        <taxon>Vertebrata</taxon>
        <taxon>Euteleostomi</taxon>
        <taxon>Actinopterygii</taxon>
        <taxon>Neopterygii</taxon>
        <taxon>Teleostei</taxon>
        <taxon>Anguilliformes</taxon>
        <taxon>Anguillidae</taxon>
        <taxon>Anguilla</taxon>
    </lineage>
</organism>
<dbReference type="AlphaFoldDB" id="A0A9D3M2L9"/>
<feature type="transmembrane region" description="Helical" evidence="8">
    <location>
        <begin position="112"/>
        <end position="136"/>
    </location>
</feature>
<dbReference type="PRINTS" id="PR00213">
    <property type="entry name" value="MYELINP0"/>
</dbReference>
<dbReference type="Gene3D" id="2.60.40.10">
    <property type="entry name" value="Immunoglobulins"/>
    <property type="match status" value="1"/>
</dbReference>
<protein>
    <recommendedName>
        <fullName evidence="12">Ig-like domain-containing protein</fullName>
    </recommendedName>
</protein>
<evidence type="ECO:0000313" key="10">
    <source>
        <dbReference type="EMBL" id="KAG5837383.1"/>
    </source>
</evidence>
<dbReference type="InterPro" id="IPR000920">
    <property type="entry name" value="Myelin_P0-rel"/>
</dbReference>
<dbReference type="PANTHER" id="PTHR13869">
    <property type="entry name" value="MYELIN P0 RELATED"/>
    <property type="match status" value="1"/>
</dbReference>
<evidence type="ECO:0000256" key="5">
    <source>
        <dbReference type="ARBA" id="ARBA00023136"/>
    </source>
</evidence>
<accession>A0A9D3M2L9</accession>
<dbReference type="GO" id="GO:0005886">
    <property type="term" value="C:plasma membrane"/>
    <property type="evidence" value="ECO:0007669"/>
    <property type="project" value="TreeGrafter"/>
</dbReference>
<keyword evidence="5 8" id="KW-0472">Membrane</keyword>
<keyword evidence="11" id="KW-1185">Reference proteome</keyword>
<evidence type="ECO:0000256" key="3">
    <source>
        <dbReference type="ARBA" id="ARBA00022729"/>
    </source>
</evidence>
<dbReference type="EMBL" id="JAFIRN010000013">
    <property type="protein sequence ID" value="KAG5837383.1"/>
    <property type="molecule type" value="Genomic_DNA"/>
</dbReference>
<evidence type="ECO:0000256" key="1">
    <source>
        <dbReference type="ARBA" id="ARBA00004370"/>
    </source>
</evidence>
<proteinExistence type="predicted"/>
<dbReference type="InterPro" id="IPR013783">
    <property type="entry name" value="Ig-like_fold"/>
</dbReference>
<feature type="chain" id="PRO_5039248547" description="Ig-like domain-containing protein" evidence="9">
    <location>
        <begin position="19"/>
        <end position="161"/>
    </location>
</feature>
<evidence type="ECO:0000256" key="6">
    <source>
        <dbReference type="ARBA" id="ARBA00023157"/>
    </source>
</evidence>
<keyword evidence="6" id="KW-1015">Disulfide bond</keyword>
<evidence type="ECO:0000256" key="7">
    <source>
        <dbReference type="ARBA" id="ARBA00023319"/>
    </source>
</evidence>
<evidence type="ECO:0000256" key="9">
    <source>
        <dbReference type="SAM" id="SignalP"/>
    </source>
</evidence>
<keyword evidence="4 8" id="KW-1133">Transmembrane helix</keyword>
<dbReference type="SUPFAM" id="SSF48726">
    <property type="entry name" value="Immunoglobulin"/>
    <property type="match status" value="1"/>
</dbReference>
<name>A0A9D3M2L9_ANGAN</name>
<feature type="signal peptide" evidence="9">
    <location>
        <begin position="1"/>
        <end position="18"/>
    </location>
</feature>
<sequence length="161" mass="17562">MCRPWLRLYALLAGLVASGVLQVGGITIYTSGEVEAVFFYQDKPYPPTDGRFRKKVTWAGDIMGGDASIMLREVKFTFNGTYSCQVKNPPDVHGIAGEVELKVVASASYSEIAILAGAVAGAIGVMMLIAGFILCVKRCHRARLEADPDQPPRERKDPTLW</sequence>
<keyword evidence="2 8" id="KW-0812">Transmembrane</keyword>
<evidence type="ECO:0008006" key="12">
    <source>
        <dbReference type="Google" id="ProtNLM"/>
    </source>
</evidence>
<comment type="subcellular location">
    <subcellularLocation>
        <location evidence="1">Membrane</location>
    </subcellularLocation>
</comment>
<dbReference type="GO" id="GO:0098609">
    <property type="term" value="P:cell-cell adhesion"/>
    <property type="evidence" value="ECO:0007669"/>
    <property type="project" value="TreeGrafter"/>
</dbReference>
<dbReference type="Proteomes" id="UP001044222">
    <property type="component" value="Chromosome 13"/>
</dbReference>
<evidence type="ECO:0000256" key="4">
    <source>
        <dbReference type="ARBA" id="ARBA00022989"/>
    </source>
</evidence>
<keyword evidence="3 9" id="KW-0732">Signal</keyword>
<reference evidence="10" key="1">
    <citation type="submission" date="2021-01" db="EMBL/GenBank/DDBJ databases">
        <title>A chromosome-scale assembly of European eel, Anguilla anguilla.</title>
        <authorList>
            <person name="Henkel C."/>
            <person name="Jong-Raadsen S.A."/>
            <person name="Dufour S."/>
            <person name="Weltzien F.-A."/>
            <person name="Palstra A.P."/>
            <person name="Pelster B."/>
            <person name="Spaink H.P."/>
            <person name="Van Den Thillart G.E."/>
            <person name="Jansen H."/>
            <person name="Zahm M."/>
            <person name="Klopp C."/>
            <person name="Cedric C."/>
            <person name="Louis A."/>
            <person name="Berthelot C."/>
            <person name="Parey E."/>
            <person name="Roest Crollius H."/>
            <person name="Montfort J."/>
            <person name="Robinson-Rechavi M."/>
            <person name="Bucao C."/>
            <person name="Bouchez O."/>
            <person name="Gislard M."/>
            <person name="Lluch J."/>
            <person name="Milhes M."/>
            <person name="Lampietro C."/>
            <person name="Lopez Roques C."/>
            <person name="Donnadieu C."/>
            <person name="Braasch I."/>
            <person name="Desvignes T."/>
            <person name="Postlethwait J."/>
            <person name="Bobe J."/>
            <person name="Guiguen Y."/>
            <person name="Dirks R."/>
        </authorList>
    </citation>
    <scope>NUCLEOTIDE SEQUENCE</scope>
    <source>
        <strain evidence="10">Tag_6206</strain>
        <tissue evidence="10">Liver</tissue>
    </source>
</reference>
<evidence type="ECO:0000256" key="2">
    <source>
        <dbReference type="ARBA" id="ARBA00022692"/>
    </source>
</evidence>
<dbReference type="PANTHER" id="PTHR13869:SF21">
    <property type="entry name" value="MYELIN PROTEIN ZERO-LIKE PROTEIN 2"/>
    <property type="match status" value="1"/>
</dbReference>
<comment type="caution">
    <text evidence="10">The sequence shown here is derived from an EMBL/GenBank/DDBJ whole genome shotgun (WGS) entry which is preliminary data.</text>
</comment>
<keyword evidence="7" id="KW-0393">Immunoglobulin domain</keyword>
<dbReference type="InterPro" id="IPR036179">
    <property type="entry name" value="Ig-like_dom_sf"/>
</dbReference>
<evidence type="ECO:0000256" key="8">
    <source>
        <dbReference type="SAM" id="Phobius"/>
    </source>
</evidence>